<protein>
    <submittedName>
        <fullName evidence="1">Uncharacterized protein</fullName>
    </submittedName>
</protein>
<evidence type="ECO:0000313" key="1">
    <source>
        <dbReference type="EMBL" id="MBG0778555.1"/>
    </source>
</evidence>
<comment type="caution">
    <text evidence="1">The sequence shown here is derived from an EMBL/GenBank/DDBJ whole genome shotgun (WGS) entry which is preliminary data.</text>
</comment>
<dbReference type="AlphaFoldDB" id="A0A931CTE1"/>
<reference evidence="1" key="1">
    <citation type="submission" date="2020-07" db="EMBL/GenBank/DDBJ databases">
        <title>Severe corrosion of carbon steel in oil field produced water can be linked to methanogenic archaea containing a special type of NiFe hydrogenase.</title>
        <authorList>
            <person name="Lahme S."/>
            <person name="Mand J."/>
            <person name="Longwell J."/>
            <person name="Smith R."/>
            <person name="Enning D."/>
        </authorList>
    </citation>
    <scope>NUCLEOTIDE SEQUENCE</scope>
    <source>
        <strain evidence="1">MIC098Bin6</strain>
    </source>
</reference>
<name>A0A931CTE1_9BACT</name>
<organism evidence="1 2">
    <name type="scientific">Desulfotignum balticum</name>
    <dbReference type="NCBI Taxonomy" id="115781"/>
    <lineage>
        <taxon>Bacteria</taxon>
        <taxon>Pseudomonadati</taxon>
        <taxon>Thermodesulfobacteriota</taxon>
        <taxon>Desulfobacteria</taxon>
        <taxon>Desulfobacterales</taxon>
        <taxon>Desulfobacteraceae</taxon>
        <taxon>Desulfotignum</taxon>
    </lineage>
</organism>
<gene>
    <name evidence="1" type="ORF">H0S81_01305</name>
</gene>
<accession>A0A931CTE1</accession>
<proteinExistence type="predicted"/>
<dbReference type="Proteomes" id="UP000706172">
    <property type="component" value="Unassembled WGS sequence"/>
</dbReference>
<sequence length="376" mass="42325">MKITQIQLEHDAGFATASARVIFEDRDLPEKTVFIKTPEDHAQGFDANPDAFLVGCLLPALHLGEKRIFVDGPVCPFLKEGVHVAMHILSHWTQGRYTPILVESASDAHQVPVNPGRAGMVMSGGMDSLAALRLNRLNYPKTHPAYIQDGFFLHGFDIGGVRERGANLHVFDRAVTAITRITEDADTTLVPVYTNLRHLCDERDLWLNSFFGAVLAAMTHGFSHRVNLMFIGSSYDIPNLHPCGSHPLLDPEYSSYAVRIRHRDYELSRLEKIKIVSRWDTAFQNFRVCLANVPDQLNCGRCEKCVRTMTELTALGLLHKTRAFEADEVTPADISQFDITIRVRPPFYRPLIPLLRNQGRDDLADTIVRLLNRSES</sequence>
<dbReference type="EMBL" id="JACCQK010000048">
    <property type="protein sequence ID" value="MBG0778555.1"/>
    <property type="molecule type" value="Genomic_DNA"/>
</dbReference>
<evidence type="ECO:0000313" key="2">
    <source>
        <dbReference type="Proteomes" id="UP000706172"/>
    </source>
</evidence>